<dbReference type="CDD" id="cd04301">
    <property type="entry name" value="NAT_SF"/>
    <property type="match status" value="1"/>
</dbReference>
<dbReference type="PANTHER" id="PTHR43877">
    <property type="entry name" value="AMINOALKYLPHOSPHONATE N-ACETYLTRANSFERASE-RELATED-RELATED"/>
    <property type="match status" value="1"/>
</dbReference>
<dbReference type="Proteomes" id="UP000219467">
    <property type="component" value="Unassembled WGS sequence"/>
</dbReference>
<dbReference type="InterPro" id="IPR050832">
    <property type="entry name" value="Bact_Acetyltransf"/>
</dbReference>
<feature type="domain" description="N-acetyltransferase" evidence="3">
    <location>
        <begin position="3"/>
        <end position="147"/>
    </location>
</feature>
<dbReference type="GO" id="GO:0016747">
    <property type="term" value="F:acyltransferase activity, transferring groups other than amino-acyl groups"/>
    <property type="evidence" value="ECO:0007669"/>
    <property type="project" value="InterPro"/>
</dbReference>
<evidence type="ECO:0000256" key="2">
    <source>
        <dbReference type="ARBA" id="ARBA00023315"/>
    </source>
</evidence>
<dbReference type="Gene3D" id="3.40.630.30">
    <property type="match status" value="1"/>
</dbReference>
<name>A0A285CTJ3_9RHOB</name>
<dbReference type="Pfam" id="PF00583">
    <property type="entry name" value="Acetyltransf_1"/>
    <property type="match status" value="1"/>
</dbReference>
<dbReference type="PROSITE" id="PS51186">
    <property type="entry name" value="GNAT"/>
    <property type="match status" value="1"/>
</dbReference>
<gene>
    <name evidence="4" type="ORF">SAMN05878503_10614</name>
</gene>
<accession>A0A285CTJ3</accession>
<reference evidence="5" key="1">
    <citation type="submission" date="2017-08" db="EMBL/GenBank/DDBJ databases">
        <authorList>
            <person name="Varghese N."/>
            <person name="Submissions S."/>
        </authorList>
    </citation>
    <scope>NUCLEOTIDE SEQUENCE [LARGE SCALE GENOMIC DNA]</scope>
    <source>
        <strain evidence="5">JA234</strain>
    </source>
</reference>
<dbReference type="SUPFAM" id="SSF55729">
    <property type="entry name" value="Acyl-CoA N-acyltransferases (Nat)"/>
    <property type="match status" value="1"/>
</dbReference>
<dbReference type="InterPro" id="IPR000182">
    <property type="entry name" value="GNAT_dom"/>
</dbReference>
<dbReference type="EMBL" id="OAOQ01000006">
    <property type="protein sequence ID" value="SNX70376.1"/>
    <property type="molecule type" value="Genomic_DNA"/>
</dbReference>
<proteinExistence type="predicted"/>
<keyword evidence="5" id="KW-1185">Reference proteome</keyword>
<evidence type="ECO:0000313" key="4">
    <source>
        <dbReference type="EMBL" id="SNX70376.1"/>
    </source>
</evidence>
<evidence type="ECO:0000259" key="3">
    <source>
        <dbReference type="PROSITE" id="PS51186"/>
    </source>
</evidence>
<dbReference type="PANTHER" id="PTHR43877:SF2">
    <property type="entry name" value="AMINOALKYLPHOSPHONATE N-ACETYLTRANSFERASE-RELATED"/>
    <property type="match status" value="1"/>
</dbReference>
<evidence type="ECO:0000313" key="5">
    <source>
        <dbReference type="Proteomes" id="UP000219467"/>
    </source>
</evidence>
<dbReference type="InterPro" id="IPR016181">
    <property type="entry name" value="Acyl_CoA_acyltransferase"/>
</dbReference>
<protein>
    <submittedName>
        <fullName evidence="4">Acetyltransferase (GNAT) family protein</fullName>
    </submittedName>
</protein>
<keyword evidence="2" id="KW-0012">Acyltransferase</keyword>
<evidence type="ECO:0000256" key="1">
    <source>
        <dbReference type="ARBA" id="ARBA00022679"/>
    </source>
</evidence>
<organism evidence="4 5">
    <name type="scientific">Cereibacter ovatus</name>
    <dbReference type="NCBI Taxonomy" id="439529"/>
    <lineage>
        <taxon>Bacteria</taxon>
        <taxon>Pseudomonadati</taxon>
        <taxon>Pseudomonadota</taxon>
        <taxon>Alphaproteobacteria</taxon>
        <taxon>Rhodobacterales</taxon>
        <taxon>Paracoccaceae</taxon>
        <taxon>Cereibacter</taxon>
    </lineage>
</organism>
<keyword evidence="1 4" id="KW-0808">Transferase</keyword>
<dbReference type="RefSeq" id="WP_097030293.1">
    <property type="nucleotide sequence ID" value="NZ_OAOQ01000006.1"/>
</dbReference>
<dbReference type="AlphaFoldDB" id="A0A285CTJ3"/>
<sequence length="147" mass="16605">MSLTIRTAEAADEAAFRTLWQGYLDFFRTTLAPGITDTTWARILDPASPLTARLAVTGDGVRGFALHHTHLSTWSIAPDCTLEDLFIAPETRGQGIGRALIDDLISLCRQNGWPRLYWHTHETNATARRLYNRYSQADGFVRYRIPL</sequence>
<dbReference type="OrthoDB" id="9805924at2"/>